<dbReference type="EMBL" id="CAADJA010000002">
    <property type="protein sequence ID" value="VFS48560.1"/>
    <property type="molecule type" value="Genomic_DNA"/>
</dbReference>
<gene>
    <name evidence="2" type="ORF">CRN84_11285</name>
    <name evidence="3" type="ORF">NCTC12282_03262</name>
</gene>
<dbReference type="EMBL" id="PDDX01000001">
    <property type="protein sequence ID" value="PHI29879.1"/>
    <property type="molecule type" value="Genomic_DNA"/>
</dbReference>
<reference evidence="4" key="2">
    <citation type="submission" date="2017-09" db="EMBL/GenBank/DDBJ databases">
        <title>FDA dAtabase for Regulatory Grade micrObial Sequences (FDA-ARGOS): Supporting development and validation of Infectious Disease Dx tests.</title>
        <authorList>
            <person name="Minogue T."/>
            <person name="Wolcott M."/>
            <person name="Wasieloski L."/>
            <person name="Aguilar W."/>
            <person name="Moore D."/>
            <person name="Tallon L."/>
            <person name="Sadzewicz L."/>
            <person name="Ott S."/>
            <person name="Zhao X."/>
            <person name="Nagaraj S."/>
            <person name="Vavikolanu K."/>
            <person name="Aluvathingal J."/>
            <person name="Nadendla S."/>
            <person name="Sichtig H."/>
        </authorList>
    </citation>
    <scope>NUCLEOTIDE SEQUENCE [LARGE SCALE GENOMIC DNA]</scope>
    <source>
        <strain evidence="4">FDAARGOS_387</strain>
    </source>
</reference>
<keyword evidence="1" id="KW-1133">Transmembrane helix</keyword>
<name>A0A2C6CTA2_9GAMM</name>
<feature type="transmembrane region" description="Helical" evidence="1">
    <location>
        <begin position="12"/>
        <end position="38"/>
    </location>
</feature>
<keyword evidence="4" id="KW-1185">Reference proteome</keyword>
<sequence>MKKDNFSFSRLLLTLLMYVLGCALVLVVCYLAIFSVIFLVSGEFNITLEEVIGCLKIGAIGGLVGGVGIEIRKLVHSLFQRPR</sequence>
<dbReference type="RefSeq" id="WP_029096519.1">
    <property type="nucleotide sequence ID" value="NZ_CAADJA010000002.1"/>
</dbReference>
<dbReference type="Proteomes" id="UP000373449">
    <property type="component" value="Unassembled WGS sequence"/>
</dbReference>
<dbReference type="AlphaFoldDB" id="A0A2C6CTA2"/>
<keyword evidence="1" id="KW-0472">Membrane</keyword>
<protein>
    <submittedName>
        <fullName evidence="2">Uncharacterized protein</fullName>
    </submittedName>
</protein>
<evidence type="ECO:0000313" key="5">
    <source>
        <dbReference type="Proteomes" id="UP000373449"/>
    </source>
</evidence>
<reference evidence="3 5" key="3">
    <citation type="submission" date="2019-03" db="EMBL/GenBank/DDBJ databases">
        <authorList>
            <consortium name="Pathogen Informatics"/>
        </authorList>
    </citation>
    <scope>NUCLEOTIDE SEQUENCE [LARGE SCALE GENOMIC DNA]</scope>
    <source>
        <strain evidence="3 5">NCTC12282</strain>
    </source>
</reference>
<accession>A0A2C6CTA2</accession>
<reference evidence="2" key="1">
    <citation type="submission" date="2017-09" db="EMBL/GenBank/DDBJ databases">
        <title>FDA dAtabase for Regulatory Grade micrObial Sequences (FDA-ARGOS): Supporting development and validation of Infectious Disease Dx tests.</title>
        <authorList>
            <person name="Minogue T."/>
            <person name="Wolcott M."/>
            <person name="Wasieloski L."/>
            <person name="Aguilar W."/>
            <person name="Moore D."/>
            <person name="Tallon L.J."/>
            <person name="Sadzewicz L."/>
            <person name="Ott S."/>
            <person name="Zhao X."/>
            <person name="Nagaraj S."/>
            <person name="Vavikolanu K."/>
            <person name="Aluvathingal J."/>
            <person name="Nadendla S."/>
            <person name="Sichtig H."/>
        </authorList>
    </citation>
    <scope>NUCLEOTIDE SEQUENCE</scope>
    <source>
        <strain evidence="2">FDAARGOS_387</strain>
    </source>
</reference>
<evidence type="ECO:0000256" key="1">
    <source>
        <dbReference type="SAM" id="Phobius"/>
    </source>
</evidence>
<organism evidence="2 4">
    <name type="scientific">Budvicia aquatica</name>
    <dbReference type="NCBI Taxonomy" id="82979"/>
    <lineage>
        <taxon>Bacteria</taxon>
        <taxon>Pseudomonadati</taxon>
        <taxon>Pseudomonadota</taxon>
        <taxon>Gammaproteobacteria</taxon>
        <taxon>Enterobacterales</taxon>
        <taxon>Budviciaceae</taxon>
        <taxon>Budvicia</taxon>
    </lineage>
</organism>
<evidence type="ECO:0000313" key="2">
    <source>
        <dbReference type="EMBL" id="PHI29879.1"/>
    </source>
</evidence>
<dbReference type="Proteomes" id="UP000224974">
    <property type="component" value="Unassembled WGS sequence"/>
</dbReference>
<keyword evidence="1" id="KW-0812">Transmembrane</keyword>
<evidence type="ECO:0000313" key="3">
    <source>
        <dbReference type="EMBL" id="VFS48560.1"/>
    </source>
</evidence>
<evidence type="ECO:0000313" key="4">
    <source>
        <dbReference type="Proteomes" id="UP000224974"/>
    </source>
</evidence>
<proteinExistence type="predicted"/>
<feature type="transmembrane region" description="Helical" evidence="1">
    <location>
        <begin position="50"/>
        <end position="71"/>
    </location>
</feature>